<proteinExistence type="predicted"/>
<dbReference type="RefSeq" id="WP_099792478.1">
    <property type="nucleotide sequence ID" value="NZ_JBHLYV010000096.1"/>
</dbReference>
<sequence length="118" mass="12711">MTNDNHCGQSDQDFPGSRAQAHCQLALEQSARYEAQLAIARWMTASADVPARDEIPAPALGRAAWLAQAQTNFQQWLGCGGFSQYEVAPSDISALQVGIYFLAGKPPAIPGLFRSCVD</sequence>
<protein>
    <submittedName>
        <fullName evidence="1">Uncharacterized protein</fullName>
    </submittedName>
</protein>
<comment type="caution">
    <text evidence="1">The sequence shown here is derived from an EMBL/GenBank/DDBJ whole genome shotgun (WGS) entry which is preliminary data.</text>
</comment>
<organism evidence="1 2">
    <name type="scientific">Massilia eurypsychrophila</name>
    <dbReference type="NCBI Taxonomy" id="1485217"/>
    <lineage>
        <taxon>Bacteria</taxon>
        <taxon>Pseudomonadati</taxon>
        <taxon>Pseudomonadota</taxon>
        <taxon>Betaproteobacteria</taxon>
        <taxon>Burkholderiales</taxon>
        <taxon>Oxalobacteraceae</taxon>
        <taxon>Telluria group</taxon>
        <taxon>Massilia</taxon>
    </lineage>
</organism>
<dbReference type="EMBL" id="PDOC01000021">
    <property type="protein sequence ID" value="PIL42782.1"/>
    <property type="molecule type" value="Genomic_DNA"/>
</dbReference>
<dbReference type="AlphaFoldDB" id="A0A2G8T9U5"/>
<reference evidence="1 2" key="1">
    <citation type="submission" date="2017-10" db="EMBL/GenBank/DDBJ databases">
        <title>Massilia psychrophilum sp. nov., a novel purple-pigmented bacterium isolated from Tianshan glacier, Xinjiang Municipality, China.</title>
        <authorList>
            <person name="Wang H."/>
        </authorList>
    </citation>
    <scope>NUCLEOTIDE SEQUENCE [LARGE SCALE GENOMIC DNA]</scope>
    <source>
        <strain evidence="1 2">JCM 30074</strain>
    </source>
</reference>
<keyword evidence="2" id="KW-1185">Reference proteome</keyword>
<dbReference type="Proteomes" id="UP000230390">
    <property type="component" value="Unassembled WGS sequence"/>
</dbReference>
<accession>A0A2G8T9U5</accession>
<dbReference type="OrthoDB" id="8754242at2"/>
<evidence type="ECO:0000313" key="1">
    <source>
        <dbReference type="EMBL" id="PIL42782.1"/>
    </source>
</evidence>
<gene>
    <name evidence="1" type="ORF">CR105_22690</name>
</gene>
<evidence type="ECO:0000313" key="2">
    <source>
        <dbReference type="Proteomes" id="UP000230390"/>
    </source>
</evidence>
<name>A0A2G8T9U5_9BURK</name>